<dbReference type="SUPFAM" id="SSF57850">
    <property type="entry name" value="RING/U-box"/>
    <property type="match status" value="1"/>
</dbReference>
<feature type="domain" description="C3H1-type" evidence="12">
    <location>
        <begin position="34"/>
        <end position="61"/>
    </location>
</feature>
<feature type="compositionally biased region" description="Low complexity" evidence="10">
    <location>
        <begin position="132"/>
        <end position="144"/>
    </location>
</feature>
<dbReference type="PROSITE" id="PS50103">
    <property type="entry name" value="ZF_C3H1"/>
    <property type="match status" value="4"/>
</dbReference>
<dbReference type="Pfam" id="PF18044">
    <property type="entry name" value="zf-CCCH_4"/>
    <property type="match status" value="2"/>
</dbReference>
<feature type="compositionally biased region" description="Low complexity" evidence="10">
    <location>
        <begin position="152"/>
        <end position="162"/>
    </location>
</feature>
<dbReference type="SMART" id="SM00356">
    <property type="entry name" value="ZnF_C3H1"/>
    <property type="match status" value="4"/>
</dbReference>
<feature type="domain" description="RING-type" evidence="11">
    <location>
        <begin position="299"/>
        <end position="353"/>
    </location>
</feature>
<evidence type="ECO:0000259" key="12">
    <source>
        <dbReference type="PROSITE" id="PS50103"/>
    </source>
</evidence>
<dbReference type="InterPro" id="IPR017907">
    <property type="entry name" value="Znf_RING_CS"/>
</dbReference>
<evidence type="ECO:0000256" key="4">
    <source>
        <dbReference type="ARBA" id="ARBA00022723"/>
    </source>
</evidence>
<protein>
    <recommendedName>
        <fullName evidence="2">RING-type E3 ubiquitin transferase</fullName>
        <ecNumber evidence="2">2.3.2.27</ecNumber>
    </recommendedName>
</protein>
<dbReference type="GO" id="GO:0008270">
    <property type="term" value="F:zinc ion binding"/>
    <property type="evidence" value="ECO:0007669"/>
    <property type="project" value="UniProtKB-KW"/>
</dbReference>
<dbReference type="InterPro" id="IPR013083">
    <property type="entry name" value="Znf_RING/FYVE/PHD"/>
</dbReference>
<dbReference type="PANTHER" id="PTHR11224">
    <property type="entry name" value="MAKORIN-RELATED"/>
    <property type="match status" value="1"/>
</dbReference>
<accession>A0A6A4WMX9</accession>
<dbReference type="Pfam" id="PF14608">
    <property type="entry name" value="zf-CCCH_2"/>
    <property type="match status" value="2"/>
</dbReference>
<dbReference type="InterPro" id="IPR041367">
    <property type="entry name" value="Znf-CCCH_4"/>
</dbReference>
<dbReference type="EMBL" id="VIIS01000509">
    <property type="protein sequence ID" value="KAF0308185.1"/>
    <property type="molecule type" value="Genomic_DNA"/>
</dbReference>
<evidence type="ECO:0000256" key="3">
    <source>
        <dbReference type="ARBA" id="ARBA00022679"/>
    </source>
</evidence>
<dbReference type="FunFam" id="3.30.40.10:FF:000117">
    <property type="entry name" value="Probable E3 ubiquitin-protein ligase makorin-1"/>
    <property type="match status" value="1"/>
</dbReference>
<dbReference type="Gene3D" id="4.10.1000.10">
    <property type="entry name" value="Zinc finger, CCCH-type"/>
    <property type="match status" value="1"/>
</dbReference>
<dbReference type="EC" id="2.3.2.27" evidence="2"/>
<feature type="zinc finger region" description="C3H1-type" evidence="9">
    <location>
        <begin position="382"/>
        <end position="411"/>
    </location>
</feature>
<keyword evidence="5" id="KW-0677">Repeat</keyword>
<evidence type="ECO:0000313" key="13">
    <source>
        <dbReference type="EMBL" id="KAF0308185.1"/>
    </source>
</evidence>
<keyword evidence="6 9" id="KW-0863">Zinc-finger</keyword>
<dbReference type="SMART" id="SM00184">
    <property type="entry name" value="RING"/>
    <property type="match status" value="1"/>
</dbReference>
<dbReference type="AlphaFoldDB" id="A0A6A4WMX9"/>
<keyword evidence="14" id="KW-1185">Reference proteome</keyword>
<dbReference type="InterPro" id="IPR036855">
    <property type="entry name" value="Znf_CCCH_sf"/>
</dbReference>
<feature type="domain" description="C3H1-type" evidence="12">
    <location>
        <begin position="226"/>
        <end position="253"/>
    </location>
</feature>
<dbReference type="InterPro" id="IPR045072">
    <property type="entry name" value="MKRN-like"/>
</dbReference>
<dbReference type="Pfam" id="PF00097">
    <property type="entry name" value="zf-C3HC4"/>
    <property type="match status" value="1"/>
</dbReference>
<dbReference type="PANTHER" id="PTHR11224:SF10">
    <property type="entry name" value="IP09428P-RELATED"/>
    <property type="match status" value="1"/>
</dbReference>
<proteinExistence type="predicted"/>
<feature type="compositionally biased region" description="Low complexity" evidence="10">
    <location>
        <begin position="102"/>
        <end position="123"/>
    </location>
</feature>
<dbReference type="GO" id="GO:0061630">
    <property type="term" value="F:ubiquitin protein ligase activity"/>
    <property type="evidence" value="ECO:0007669"/>
    <property type="project" value="UniProtKB-EC"/>
</dbReference>
<evidence type="ECO:0000256" key="6">
    <source>
        <dbReference type="ARBA" id="ARBA00022771"/>
    </source>
</evidence>
<feature type="region of interest" description="Disordered" evidence="10">
    <location>
        <begin position="68"/>
        <end position="165"/>
    </location>
</feature>
<name>A0A6A4WMX9_AMPAM</name>
<evidence type="ECO:0000256" key="5">
    <source>
        <dbReference type="ARBA" id="ARBA00022737"/>
    </source>
</evidence>
<dbReference type="GO" id="GO:0000209">
    <property type="term" value="P:protein polyubiquitination"/>
    <property type="evidence" value="ECO:0007669"/>
    <property type="project" value="InterPro"/>
</dbReference>
<dbReference type="InterPro" id="IPR018957">
    <property type="entry name" value="Znf_C3HC4_RING-type"/>
</dbReference>
<evidence type="ECO:0000256" key="1">
    <source>
        <dbReference type="ARBA" id="ARBA00000900"/>
    </source>
</evidence>
<keyword evidence="3" id="KW-0808">Transferase</keyword>
<feature type="compositionally biased region" description="Low complexity" evidence="10">
    <location>
        <begin position="73"/>
        <end position="93"/>
    </location>
</feature>
<evidence type="ECO:0000256" key="7">
    <source>
        <dbReference type="ARBA" id="ARBA00022786"/>
    </source>
</evidence>
<feature type="domain" description="C3H1-type" evidence="12">
    <location>
        <begin position="5"/>
        <end position="32"/>
    </location>
</feature>
<dbReference type="SUPFAM" id="SSF90229">
    <property type="entry name" value="CCCH zinc finger"/>
    <property type="match status" value="2"/>
</dbReference>
<comment type="catalytic activity">
    <reaction evidence="1">
        <text>S-ubiquitinyl-[E2 ubiquitin-conjugating enzyme]-L-cysteine + [acceptor protein]-L-lysine = [E2 ubiquitin-conjugating enzyme]-L-cysteine + N(6)-ubiquitinyl-[acceptor protein]-L-lysine.</text>
        <dbReference type="EC" id="2.3.2.27"/>
    </reaction>
</comment>
<feature type="zinc finger region" description="C3H1-type" evidence="9">
    <location>
        <begin position="226"/>
        <end position="253"/>
    </location>
</feature>
<keyword evidence="8 9" id="KW-0862">Zinc</keyword>
<organism evidence="13 14">
    <name type="scientific">Amphibalanus amphitrite</name>
    <name type="common">Striped barnacle</name>
    <name type="synonym">Balanus amphitrite</name>
    <dbReference type="NCBI Taxonomy" id="1232801"/>
    <lineage>
        <taxon>Eukaryota</taxon>
        <taxon>Metazoa</taxon>
        <taxon>Ecdysozoa</taxon>
        <taxon>Arthropoda</taxon>
        <taxon>Crustacea</taxon>
        <taxon>Multicrustacea</taxon>
        <taxon>Cirripedia</taxon>
        <taxon>Thoracica</taxon>
        <taxon>Thoracicalcarea</taxon>
        <taxon>Balanomorpha</taxon>
        <taxon>Balanoidea</taxon>
        <taxon>Balanidae</taxon>
        <taxon>Amphibalaninae</taxon>
        <taxon>Amphibalanus</taxon>
    </lineage>
</organism>
<comment type="caution">
    <text evidence="13">The sequence shown here is derived from an EMBL/GenBank/DDBJ whole genome shotgun (WGS) entry which is preliminary data.</text>
</comment>
<feature type="zinc finger region" description="C3H1-type" evidence="9">
    <location>
        <begin position="5"/>
        <end position="32"/>
    </location>
</feature>
<feature type="domain" description="C3H1-type" evidence="12">
    <location>
        <begin position="382"/>
        <end position="411"/>
    </location>
</feature>
<feature type="zinc finger region" description="C3H1-type" evidence="9">
    <location>
        <begin position="34"/>
        <end position="61"/>
    </location>
</feature>
<dbReference type="PROSITE" id="PS00518">
    <property type="entry name" value="ZF_RING_1"/>
    <property type="match status" value="1"/>
</dbReference>
<evidence type="ECO:0000256" key="2">
    <source>
        <dbReference type="ARBA" id="ARBA00012483"/>
    </source>
</evidence>
<reference evidence="13 14" key="1">
    <citation type="submission" date="2019-07" db="EMBL/GenBank/DDBJ databases">
        <title>Draft genome assembly of a fouling barnacle, Amphibalanus amphitrite (Darwin, 1854): The first reference genome for Thecostraca.</title>
        <authorList>
            <person name="Kim W."/>
        </authorList>
    </citation>
    <scope>NUCLEOTIDE SEQUENCE [LARGE SCALE GENOMIC DNA]</scope>
    <source>
        <strain evidence="13">SNU_AA5</strain>
        <tissue evidence="13">Soma without cirri and trophi</tissue>
    </source>
</reference>
<dbReference type="PROSITE" id="PS50089">
    <property type="entry name" value="ZF_RING_2"/>
    <property type="match status" value="1"/>
</dbReference>
<dbReference type="OrthoDB" id="411372at2759"/>
<dbReference type="Proteomes" id="UP000440578">
    <property type="component" value="Unassembled WGS sequence"/>
</dbReference>
<dbReference type="Gene3D" id="3.30.40.10">
    <property type="entry name" value="Zinc/RING finger domain, C3HC4 (zinc finger)"/>
    <property type="match status" value="1"/>
</dbReference>
<dbReference type="InterPro" id="IPR000571">
    <property type="entry name" value="Znf_CCCH"/>
</dbReference>
<evidence type="ECO:0000313" key="14">
    <source>
        <dbReference type="Proteomes" id="UP000440578"/>
    </source>
</evidence>
<evidence type="ECO:0000256" key="8">
    <source>
        <dbReference type="ARBA" id="ARBA00022833"/>
    </source>
</evidence>
<evidence type="ECO:0000259" key="11">
    <source>
        <dbReference type="PROSITE" id="PS50089"/>
    </source>
</evidence>
<sequence>MAEGWTSNVLCRYFMHGTCRNGTGCSYSHDANLARPTLPCKFYQCGTCAYGSKCDYLHEDPAAAALRTADTSGQPARTAPAAPAGRSGRAQSGRSGGGGSSNRGQQNRAAEGSGQTNRSQTTGRGQGGRGGQARQSAAAQTPAAAPAPAPAPAVSTTATTATESVRRPMKDLKLCDMTSGARVPVNWADAPEFVPGSGLMTAPEPEVRSYADVAQPAESRRDPNDLQLIPLCPYAAVGKCRYGEHCALLHGEVCEYCQCQVLHPFDPEQQRKHRAECLSTHERDMEHSFRMAKSIDKACGICMEVVVEKKEPNARRFGILPSCSHCFCVACIRQWRSSSQFEPKVTRGCPECRVHSDFICPSRYWVDESEEKNKLIEDYIASCSNKPCKHFNEGRGECPFGNKCFYRHTYPDGRKAELGPPRRRRRQNQFIETELMSDVMLSDFLSDEMRAMDDELAEEAIRLNLMIIQADMMDLMFPSDSEDE</sequence>
<evidence type="ECO:0000256" key="9">
    <source>
        <dbReference type="PROSITE-ProRule" id="PRU00723"/>
    </source>
</evidence>
<dbReference type="InterPro" id="IPR001841">
    <property type="entry name" value="Znf_RING"/>
</dbReference>
<evidence type="ECO:0000256" key="10">
    <source>
        <dbReference type="SAM" id="MobiDB-lite"/>
    </source>
</evidence>
<keyword evidence="4 9" id="KW-0479">Metal-binding</keyword>
<gene>
    <name evidence="13" type="primary">MKRN2</name>
    <name evidence="13" type="ORF">FJT64_020602</name>
</gene>
<keyword evidence="7" id="KW-0833">Ubl conjugation pathway</keyword>